<evidence type="ECO:0000256" key="4">
    <source>
        <dbReference type="ARBA" id="ARBA00011245"/>
    </source>
</evidence>
<dbReference type="SUPFAM" id="SSF54782">
    <property type="entry name" value="Porphobilinogen deaminase (hydroxymethylbilane synthase), C-terminal domain"/>
    <property type="match status" value="1"/>
</dbReference>
<feature type="domain" description="Porphobilinogen deaminase C-terminal" evidence="10">
    <location>
        <begin position="234"/>
        <end position="303"/>
    </location>
</feature>
<dbReference type="Gene3D" id="3.30.160.40">
    <property type="entry name" value="Porphobilinogen deaminase, C-terminal domain"/>
    <property type="match status" value="1"/>
</dbReference>
<comment type="similarity">
    <text evidence="3 8">Belongs to the HMBS family.</text>
</comment>
<dbReference type="Pfam" id="PF03900">
    <property type="entry name" value="Porphobil_deamC"/>
    <property type="match status" value="1"/>
</dbReference>
<dbReference type="CDD" id="cd13646">
    <property type="entry name" value="PBP2_EcHMBS_like"/>
    <property type="match status" value="1"/>
</dbReference>
<dbReference type="SUPFAM" id="SSF53850">
    <property type="entry name" value="Periplasmic binding protein-like II"/>
    <property type="match status" value="1"/>
</dbReference>
<feature type="domain" description="Porphobilinogen deaminase N-terminal" evidence="9">
    <location>
        <begin position="14"/>
        <end position="221"/>
    </location>
</feature>
<evidence type="ECO:0000256" key="3">
    <source>
        <dbReference type="ARBA" id="ARBA00005638"/>
    </source>
</evidence>
<dbReference type="EMBL" id="JBHRYB010000025">
    <property type="protein sequence ID" value="MFC3681922.1"/>
    <property type="molecule type" value="Genomic_DNA"/>
</dbReference>
<comment type="cofactor">
    <cofactor evidence="8">
        <name>dipyrromethane</name>
        <dbReference type="ChEBI" id="CHEBI:60342"/>
    </cofactor>
    <text evidence="8">Binds 1 dipyrromethane group covalently.</text>
</comment>
<proteinExistence type="inferred from homology"/>
<reference evidence="12" key="1">
    <citation type="journal article" date="2019" name="Int. J. Syst. Evol. Microbiol.">
        <title>The Global Catalogue of Microorganisms (GCM) 10K type strain sequencing project: providing services to taxonomists for standard genome sequencing and annotation.</title>
        <authorList>
            <consortium name="The Broad Institute Genomics Platform"/>
            <consortium name="The Broad Institute Genome Sequencing Center for Infectious Disease"/>
            <person name="Wu L."/>
            <person name="Ma J."/>
        </authorList>
    </citation>
    <scope>NUCLEOTIDE SEQUENCE [LARGE SCALE GENOMIC DNA]</scope>
    <source>
        <strain evidence="12">KCTC 42424</strain>
    </source>
</reference>
<comment type="pathway">
    <text evidence="2">Porphyrin-containing compound metabolism; protoporphyrin-IX biosynthesis; coproporphyrinogen-III from 5-aminolevulinate: step 2/4.</text>
</comment>
<dbReference type="InterPro" id="IPR022417">
    <property type="entry name" value="Porphobilin_deaminase_N"/>
</dbReference>
<evidence type="ECO:0000259" key="10">
    <source>
        <dbReference type="Pfam" id="PF03900"/>
    </source>
</evidence>
<dbReference type="Gene3D" id="3.40.190.10">
    <property type="entry name" value="Periplasmic binding protein-like II"/>
    <property type="match status" value="2"/>
</dbReference>
<dbReference type="Pfam" id="PF01379">
    <property type="entry name" value="Porphobil_deam"/>
    <property type="match status" value="1"/>
</dbReference>
<evidence type="ECO:0000256" key="1">
    <source>
        <dbReference type="ARBA" id="ARBA00002869"/>
    </source>
</evidence>
<comment type="function">
    <text evidence="1 8">Tetrapolymerization of the monopyrrole PBG into the hydroxymethylbilane pre-uroporphyrinogen in several discrete steps.</text>
</comment>
<dbReference type="PROSITE" id="PS00533">
    <property type="entry name" value="PORPHOBILINOGEN_DEAM"/>
    <property type="match status" value="1"/>
</dbReference>
<keyword evidence="6 8" id="KW-0627">Porphyrin biosynthesis</keyword>
<comment type="catalytic activity">
    <reaction evidence="7 8">
        <text>4 porphobilinogen + H2O = hydroxymethylbilane + 4 NH4(+)</text>
        <dbReference type="Rhea" id="RHEA:13185"/>
        <dbReference type="ChEBI" id="CHEBI:15377"/>
        <dbReference type="ChEBI" id="CHEBI:28938"/>
        <dbReference type="ChEBI" id="CHEBI:57845"/>
        <dbReference type="ChEBI" id="CHEBI:58126"/>
        <dbReference type="EC" id="2.5.1.61"/>
    </reaction>
</comment>
<evidence type="ECO:0000256" key="7">
    <source>
        <dbReference type="ARBA" id="ARBA00048169"/>
    </source>
</evidence>
<gene>
    <name evidence="8 11" type="primary">hemC</name>
    <name evidence="11" type="ORF">ACFOMG_17605</name>
</gene>
<evidence type="ECO:0000313" key="11">
    <source>
        <dbReference type="EMBL" id="MFC3681922.1"/>
    </source>
</evidence>
<feature type="modified residue" description="S-(dipyrrolylmethanemethyl)cysteine" evidence="8">
    <location>
        <position position="250"/>
    </location>
</feature>
<dbReference type="InterPro" id="IPR022419">
    <property type="entry name" value="Porphobilin_deaminase_cofac_BS"/>
</dbReference>
<dbReference type="PANTHER" id="PTHR11557">
    <property type="entry name" value="PORPHOBILINOGEN DEAMINASE"/>
    <property type="match status" value="1"/>
</dbReference>
<evidence type="ECO:0000256" key="6">
    <source>
        <dbReference type="ARBA" id="ARBA00023244"/>
    </source>
</evidence>
<dbReference type="HAMAP" id="MF_00260">
    <property type="entry name" value="Porphobil_deam"/>
    <property type="match status" value="1"/>
</dbReference>
<dbReference type="EC" id="2.5.1.61" evidence="8"/>
<protein>
    <recommendedName>
        <fullName evidence="8">Porphobilinogen deaminase</fullName>
        <shortName evidence="8">PBG</shortName>
        <ecNumber evidence="8">2.5.1.61</ecNumber>
    </recommendedName>
    <alternativeName>
        <fullName evidence="8">Hydroxymethylbilane synthase</fullName>
        <shortName evidence="8">HMBS</shortName>
    </alternativeName>
    <alternativeName>
        <fullName evidence="8">Pre-uroporphyrinogen synthase</fullName>
    </alternativeName>
</protein>
<accession>A0ABV7VYM0</accession>
<comment type="subunit">
    <text evidence="4 8">Monomer.</text>
</comment>
<keyword evidence="5 8" id="KW-0808">Transferase</keyword>
<evidence type="ECO:0000256" key="2">
    <source>
        <dbReference type="ARBA" id="ARBA00004735"/>
    </source>
</evidence>
<dbReference type="PIRSF" id="PIRSF001438">
    <property type="entry name" value="4pyrrol_synth_OHMeBilane_synth"/>
    <property type="match status" value="1"/>
</dbReference>
<dbReference type="NCBIfam" id="TIGR00212">
    <property type="entry name" value="hemC"/>
    <property type="match status" value="1"/>
</dbReference>
<dbReference type="InterPro" id="IPR022418">
    <property type="entry name" value="Porphobilinogen_deaminase_C"/>
</dbReference>
<comment type="miscellaneous">
    <text evidence="8">The porphobilinogen subunits are added to the dipyrromethane group.</text>
</comment>
<dbReference type="GO" id="GO:0004418">
    <property type="term" value="F:hydroxymethylbilane synthase activity"/>
    <property type="evidence" value="ECO:0007669"/>
    <property type="project" value="UniProtKB-EC"/>
</dbReference>
<evidence type="ECO:0000313" key="12">
    <source>
        <dbReference type="Proteomes" id="UP001595722"/>
    </source>
</evidence>
<dbReference type="RefSeq" id="WP_376868619.1">
    <property type="nucleotide sequence ID" value="NZ_JBHRYB010000025.1"/>
</dbReference>
<dbReference type="PRINTS" id="PR00151">
    <property type="entry name" value="PORPHBDMNASE"/>
</dbReference>
<dbReference type="PANTHER" id="PTHR11557:SF0">
    <property type="entry name" value="PORPHOBILINOGEN DEAMINASE"/>
    <property type="match status" value="1"/>
</dbReference>
<dbReference type="InterPro" id="IPR036803">
    <property type="entry name" value="Porphobilinogen_deaminase_C_sf"/>
</dbReference>
<dbReference type="InterPro" id="IPR000860">
    <property type="entry name" value="HemC"/>
</dbReference>
<organism evidence="11 12">
    <name type="scientific">Bacterioplanoides pacificum</name>
    <dbReference type="NCBI Taxonomy" id="1171596"/>
    <lineage>
        <taxon>Bacteria</taxon>
        <taxon>Pseudomonadati</taxon>
        <taxon>Pseudomonadota</taxon>
        <taxon>Gammaproteobacteria</taxon>
        <taxon>Oceanospirillales</taxon>
        <taxon>Oceanospirillaceae</taxon>
        <taxon>Bacterioplanoides</taxon>
    </lineage>
</organism>
<evidence type="ECO:0000259" key="9">
    <source>
        <dbReference type="Pfam" id="PF01379"/>
    </source>
</evidence>
<keyword evidence="12" id="KW-1185">Reference proteome</keyword>
<sequence length="320" mass="34621">MSTVTTPTNTVKTLRIATRKSPLAMWQAEHIKARLEALHNGLQIELVTFTTKGDKILDTPLAKIGGKGLFVKELETAMLNGDADIAVHSMKDVPMEFPEGLELGVICERENPFDAFVSNQYQSLDELPQGAVLGTSSLRRQCQAQQLRPDLEVKSLRGNVQTRLGKLDNGEFDAIILAAAGLLRMEMDDRIASFIPAEQSLPAGGQGALGIEWRANDEAVHNLIKPLADADTAACVTAERALNRRLQGGCQVPIAAYATLDGEQLNLRGLVGSVDGQQMLTTDQSGHRDDAEAIGIRAAEHLLQQGAGKILEQVYGHEVK</sequence>
<name>A0ABV7VYM0_9GAMM</name>
<comment type="caution">
    <text evidence="11">The sequence shown here is derived from an EMBL/GenBank/DDBJ whole genome shotgun (WGS) entry which is preliminary data.</text>
</comment>
<dbReference type="Proteomes" id="UP001595722">
    <property type="component" value="Unassembled WGS sequence"/>
</dbReference>
<evidence type="ECO:0000256" key="5">
    <source>
        <dbReference type="ARBA" id="ARBA00022679"/>
    </source>
</evidence>
<evidence type="ECO:0000256" key="8">
    <source>
        <dbReference type="HAMAP-Rule" id="MF_00260"/>
    </source>
</evidence>